<dbReference type="Proteomes" id="UP000280296">
    <property type="component" value="Unassembled WGS sequence"/>
</dbReference>
<dbReference type="SUPFAM" id="SSF52540">
    <property type="entry name" value="P-loop containing nucleoside triphosphate hydrolases"/>
    <property type="match status" value="1"/>
</dbReference>
<evidence type="ECO:0000313" key="2">
    <source>
        <dbReference type="Proteomes" id="UP000280296"/>
    </source>
</evidence>
<protein>
    <submittedName>
        <fullName evidence="1">Uncharacterized protein</fullName>
    </submittedName>
</protein>
<dbReference type="OrthoDB" id="240746at2"/>
<dbReference type="EMBL" id="RYZH01000011">
    <property type="protein sequence ID" value="RUL88336.1"/>
    <property type="molecule type" value="Genomic_DNA"/>
</dbReference>
<dbReference type="AlphaFoldDB" id="A0A432MMJ4"/>
<evidence type="ECO:0000313" key="1">
    <source>
        <dbReference type="EMBL" id="RUL88336.1"/>
    </source>
</evidence>
<gene>
    <name evidence="1" type="ORF">TsocGM_07360</name>
</gene>
<reference evidence="1 2" key="1">
    <citation type="submission" date="2018-12" db="EMBL/GenBank/DDBJ databases">
        <authorList>
            <person name="Toschakov S.V."/>
        </authorList>
    </citation>
    <scope>NUCLEOTIDE SEQUENCE [LARGE SCALE GENOMIC DNA]</scope>
    <source>
        <strain evidence="1 2">GM2012</strain>
    </source>
</reference>
<reference evidence="1 2" key="2">
    <citation type="submission" date="2019-01" db="EMBL/GenBank/DDBJ databases">
        <title>Tautonia sociabilis, a novel thermotolerant planctomycete of Isosphaeraceae family, isolated from a 4000 m deep subterranean habitat.</title>
        <authorList>
            <person name="Kovaleva O.L."/>
            <person name="Elcheninov A.G."/>
            <person name="Van Heerden E."/>
            <person name="Toshchakov S.V."/>
            <person name="Novikov A."/>
            <person name="Bonch-Osmolovskaya E.A."/>
            <person name="Kublanov I.V."/>
        </authorList>
    </citation>
    <scope>NUCLEOTIDE SEQUENCE [LARGE SCALE GENOMIC DNA]</scope>
    <source>
        <strain evidence="1 2">GM2012</strain>
    </source>
</reference>
<proteinExistence type="predicted"/>
<accession>A0A432MMJ4</accession>
<dbReference type="InterPro" id="IPR027417">
    <property type="entry name" value="P-loop_NTPase"/>
</dbReference>
<name>A0A432MMJ4_9BACT</name>
<organism evidence="1 2">
    <name type="scientific">Tautonia sociabilis</name>
    <dbReference type="NCBI Taxonomy" id="2080755"/>
    <lineage>
        <taxon>Bacteria</taxon>
        <taxon>Pseudomonadati</taxon>
        <taxon>Planctomycetota</taxon>
        <taxon>Planctomycetia</taxon>
        <taxon>Isosphaerales</taxon>
        <taxon>Isosphaeraceae</taxon>
        <taxon>Tautonia</taxon>
    </lineage>
</organism>
<comment type="caution">
    <text evidence="1">The sequence shown here is derived from an EMBL/GenBank/DDBJ whole genome shotgun (WGS) entry which is preliminary data.</text>
</comment>
<sequence length="424" mass="48342">MPLDLLTRLDPLRRVQCPFCFERFAAFELHVKCDGPGCESDFSRQVEDPILTRTFFGSGADSMIRSPWWVDPRRDQRRGVRRHLDWLVLPGSLDCPNCGRETDCRLCPRCHQRMPEAAIARRPGHITVFGPQSVGKTTYMTVVLNEFDQHVGPERGLLLEPIDEEVRRRYRQEYRDVTYGSALQGVGVGHWGEVTRQAHMPTPPLEVNRRVLQPLVYKVKRRGKTGSEPLLSFSDMAGEDWEMNFSVLRREAGHLIRRAKGLLLLIDPMRLPQVASDPRMRLSPKEAIAPPADYREDLSKLAGFFDRVPVRVPLAICLNKLDRWGPLMAPGTTLHEVATGVPGKPIEGDLDVLVHEEVRAAMRRWDQLSFLEHLGIDFPRHRFFACSALGDAAQEDEEAPQPLPTPLLVERPLLWLLRQQGLLR</sequence>
<keyword evidence="2" id="KW-1185">Reference proteome</keyword>
<dbReference type="RefSeq" id="WP_126724663.1">
    <property type="nucleotide sequence ID" value="NZ_RYZH01000011.1"/>
</dbReference>